<comment type="caution">
    <text evidence="4">The sequence shown here is derived from an EMBL/GenBank/DDBJ whole genome shotgun (WGS) entry which is preliminary data.</text>
</comment>
<keyword evidence="5" id="KW-1185">Reference proteome</keyword>
<dbReference type="CDD" id="cd01448">
    <property type="entry name" value="TST_Repeat_1"/>
    <property type="match status" value="1"/>
</dbReference>
<sequence length="279" mass="30072">MKSTLISAEELAALPPDGVLIVDCRHDLADAEKGERDYHAEHIPGAVFANLDRDLSDLSRVSLGLGRHPLPSEAAFSAVLARLGWRPGLQVVSYDASNGSLAAARLWWLLRLCGVREVAVLDGGYAAWKAAHLPVSQEIPQRQSTQVSVQYDPSQVVLDHAAVANMPNELLLDARATPRYRGEVEPIDRAAGHVPGAANRPFTENLQADGRFKSPAELREAFRAVIGDHAPEHVVHMCGSGVTACHNLLAMEHAGLAGSRLYAPSWSGWISDPSRPVAK</sequence>
<dbReference type="InterPro" id="IPR001763">
    <property type="entry name" value="Rhodanese-like_dom"/>
</dbReference>
<dbReference type="InterPro" id="IPR036873">
    <property type="entry name" value="Rhodanese-like_dom_sf"/>
</dbReference>
<accession>A0ABW8IF31</accession>
<evidence type="ECO:0000256" key="2">
    <source>
        <dbReference type="ARBA" id="ARBA00022737"/>
    </source>
</evidence>
<evidence type="ECO:0000259" key="3">
    <source>
        <dbReference type="PROSITE" id="PS50206"/>
    </source>
</evidence>
<reference evidence="4 5" key="1">
    <citation type="submission" date="2020-10" db="EMBL/GenBank/DDBJ databases">
        <title>Phylogeny of dyella-like bacteria.</title>
        <authorList>
            <person name="Fu J."/>
        </authorList>
    </citation>
    <scope>NUCLEOTIDE SEQUENCE [LARGE SCALE GENOMIC DNA]</scope>
    <source>
        <strain evidence="4 5">DHG40</strain>
    </source>
</reference>
<evidence type="ECO:0000313" key="4">
    <source>
        <dbReference type="EMBL" id="MFK2853789.1"/>
    </source>
</evidence>
<keyword evidence="1" id="KW-0808">Transferase</keyword>
<dbReference type="PANTHER" id="PTHR11364:SF27">
    <property type="entry name" value="SULFURTRANSFERASE"/>
    <property type="match status" value="1"/>
</dbReference>
<organism evidence="4 5">
    <name type="scientific">Dyella humi</name>
    <dbReference type="NCBI Taxonomy" id="1770547"/>
    <lineage>
        <taxon>Bacteria</taxon>
        <taxon>Pseudomonadati</taxon>
        <taxon>Pseudomonadota</taxon>
        <taxon>Gammaproteobacteria</taxon>
        <taxon>Lysobacterales</taxon>
        <taxon>Rhodanobacteraceae</taxon>
        <taxon>Dyella</taxon>
    </lineage>
</organism>
<dbReference type="EMBL" id="JADIKI010000021">
    <property type="protein sequence ID" value="MFK2853789.1"/>
    <property type="molecule type" value="Genomic_DNA"/>
</dbReference>
<keyword evidence="2" id="KW-0677">Repeat</keyword>
<dbReference type="PANTHER" id="PTHR11364">
    <property type="entry name" value="THIOSULFATE SULFERTANSFERASE"/>
    <property type="match status" value="1"/>
</dbReference>
<dbReference type="RefSeq" id="WP_380017324.1">
    <property type="nucleotide sequence ID" value="NZ_JADIKI010000021.1"/>
</dbReference>
<name>A0ABW8IF31_9GAMM</name>
<dbReference type="Proteomes" id="UP001620409">
    <property type="component" value="Unassembled WGS sequence"/>
</dbReference>
<evidence type="ECO:0000256" key="1">
    <source>
        <dbReference type="ARBA" id="ARBA00022679"/>
    </source>
</evidence>
<dbReference type="SUPFAM" id="SSF52821">
    <property type="entry name" value="Rhodanese/Cell cycle control phosphatase"/>
    <property type="match status" value="2"/>
</dbReference>
<feature type="domain" description="Rhodanese" evidence="3">
    <location>
        <begin position="165"/>
        <end position="278"/>
    </location>
</feature>
<dbReference type="PROSITE" id="PS50206">
    <property type="entry name" value="RHODANESE_3"/>
    <property type="match status" value="2"/>
</dbReference>
<dbReference type="Gene3D" id="3.40.250.10">
    <property type="entry name" value="Rhodanese-like domain"/>
    <property type="match status" value="2"/>
</dbReference>
<evidence type="ECO:0000313" key="5">
    <source>
        <dbReference type="Proteomes" id="UP001620409"/>
    </source>
</evidence>
<dbReference type="Pfam" id="PF00581">
    <property type="entry name" value="Rhodanese"/>
    <property type="match status" value="2"/>
</dbReference>
<proteinExistence type="predicted"/>
<dbReference type="InterPro" id="IPR045078">
    <property type="entry name" value="TST/MPST-like"/>
</dbReference>
<dbReference type="CDD" id="cd01449">
    <property type="entry name" value="TST_Repeat_2"/>
    <property type="match status" value="1"/>
</dbReference>
<dbReference type="SMART" id="SM00450">
    <property type="entry name" value="RHOD"/>
    <property type="match status" value="2"/>
</dbReference>
<feature type="domain" description="Rhodanese" evidence="3">
    <location>
        <begin position="15"/>
        <end position="137"/>
    </location>
</feature>
<gene>
    <name evidence="4" type="ORF">ISP18_04220</name>
</gene>
<protein>
    <submittedName>
        <fullName evidence="4">Sulfurtransferase</fullName>
    </submittedName>
</protein>